<sequence length="114" mass="12253">MTKTTLILAAAAMLLTAACNAPSQSPAPPVEHVPTLVDVGPNQTRPMTAEERRRFAADKAAQERAAVGLTRVFTGEHCVVYTFQTGGQTYLFAEGYRSNDYDPNSMACSLTARS</sequence>
<evidence type="ECO:0000313" key="3">
    <source>
        <dbReference type="Proteomes" id="UP001057221"/>
    </source>
</evidence>
<accession>A0A9E7MQ88</accession>
<reference evidence="2 3" key="1">
    <citation type="submission" date="2022-05" db="EMBL/GenBank/DDBJ databases">
        <authorList>
            <person name="Friedrich I."/>
            <person name="Poehlein A."/>
            <person name="Schneider D."/>
            <person name="Hertel R."/>
            <person name="Daniel R."/>
        </authorList>
    </citation>
    <scope>NUCLEOTIDE SEQUENCE [LARGE SCALE GENOMIC DNA]</scope>
</reference>
<dbReference type="PROSITE" id="PS51257">
    <property type="entry name" value="PROKAR_LIPOPROTEIN"/>
    <property type="match status" value="1"/>
</dbReference>
<evidence type="ECO:0008006" key="4">
    <source>
        <dbReference type="Google" id="ProtNLM"/>
    </source>
</evidence>
<evidence type="ECO:0000313" key="2">
    <source>
        <dbReference type="EMBL" id="USN14643.1"/>
    </source>
</evidence>
<name>A0A9E7MQ88_9CAUD</name>
<proteinExistence type="predicted"/>
<dbReference type="Proteomes" id="UP001057221">
    <property type="component" value="Segment"/>
</dbReference>
<dbReference type="EMBL" id="ON529855">
    <property type="protein sequence ID" value="USN14643.1"/>
    <property type="molecule type" value="Genomic_DNA"/>
</dbReference>
<keyword evidence="3" id="KW-1185">Reference proteome</keyword>
<feature type="region of interest" description="Disordered" evidence="1">
    <location>
        <begin position="22"/>
        <end position="47"/>
    </location>
</feature>
<organism evidence="2 3">
    <name type="scientific">Brevundimonas phage vB_BpoS-Domovoi</name>
    <dbReference type="NCBI Taxonomy" id="2948598"/>
    <lineage>
        <taxon>Viruses</taxon>
        <taxon>Duplodnaviria</taxon>
        <taxon>Heunggongvirae</taxon>
        <taxon>Uroviricota</taxon>
        <taxon>Caudoviricetes</taxon>
        <taxon>Jeanschmidtviridae</taxon>
        <taxon>Marchewkavirus</taxon>
        <taxon>Marchewkavirus domovoi</taxon>
    </lineage>
</organism>
<protein>
    <recommendedName>
        <fullName evidence="4">Lipoprotein</fullName>
    </recommendedName>
</protein>
<evidence type="ECO:0000256" key="1">
    <source>
        <dbReference type="SAM" id="MobiDB-lite"/>
    </source>
</evidence>
<gene>
    <name evidence="2" type="ORF">DOMOVOI_01690</name>
</gene>